<reference evidence="3" key="1">
    <citation type="submission" date="2009-12" db="EMBL/GenBank/DDBJ databases">
        <title>Complete sequence of Treponema primitia strain ZAS-2.</title>
        <authorList>
            <person name="Tetu S.G."/>
            <person name="Matson E."/>
            <person name="Ren Q."/>
            <person name="Seshadri R."/>
            <person name="Elbourne L."/>
            <person name="Hassan K.A."/>
            <person name="Durkin A."/>
            <person name="Radune D."/>
            <person name="Mohamoud Y."/>
            <person name="Shay R."/>
            <person name="Jin S."/>
            <person name="Zhang X."/>
            <person name="Lucey K."/>
            <person name="Ballor N.R."/>
            <person name="Ottesen E."/>
            <person name="Rosenthal R."/>
            <person name="Allen A."/>
            <person name="Leadbetter J.R."/>
            <person name="Paulsen I.T."/>
        </authorList>
    </citation>
    <scope>NUCLEOTIDE SEQUENCE [LARGE SCALE GENOMIC DNA]</scope>
    <source>
        <strain evidence="3">ATCC BAA-887 / DSM 12427 / ZAS-2</strain>
    </source>
</reference>
<dbReference type="EMBL" id="CP001843">
    <property type="protein sequence ID" value="AEF84970.1"/>
    <property type="molecule type" value="Genomic_DNA"/>
</dbReference>
<dbReference type="KEGG" id="tpi:TREPR_2363"/>
<protein>
    <submittedName>
        <fullName evidence="2">Uncharacterized protein</fullName>
    </submittedName>
</protein>
<name>F5YHL6_TREPZ</name>
<evidence type="ECO:0000313" key="2">
    <source>
        <dbReference type="EMBL" id="AEF84970.1"/>
    </source>
</evidence>
<keyword evidence="3" id="KW-1185">Reference proteome</keyword>
<dbReference type="STRING" id="545694.TREPR_2363"/>
<dbReference type="eggNOG" id="ENOG5033UX3">
    <property type="taxonomic scope" value="Bacteria"/>
</dbReference>
<feature type="chain" id="PRO_5003329706" evidence="1">
    <location>
        <begin position="28"/>
        <end position="543"/>
    </location>
</feature>
<sequence length="543" mass="61659">MIQKVVPLVFLVLCTLCLMLNPVFVFSQDASTDESPTQEQEDPELAEPDQVFLPEAGEDTVVYYLRTIDFDILGITRPFALRNVLDMKEGDRVTGKQSLETLIRRKTQLLHNERVLEDEECRIEYTIGDAGEGGMVPVDILVHVKDAWNIIVLPEPKFDSNDGFSITLKARDYNFLGTMESLPVNLGYKYDDDQHSVLLDIDADIPFQFLGYTWNFNFDNAFNYFQVDPNYYKNVTGLSLDLPWQKTNFTVGFDQSFILNEENSDLEQDETSVEFFEDTWYMTSVLYAYWRIPIAGIEVGDFGELSYTPSVTESFAYRPRGDIGRYRVGSATGLSHSLGFGQTNWIGNFRKGLSASISNSYIFNNYTQSLSSIGLGFSATGHLPLTKSFGVSSRIEFAQNFDPSDNDGDVRNYNAGSKLRGIRNNELIANSMLSFNLELPLRILTFTPSRWFNTHGFRPVDVEVHFSPFIDMAMFNGETRSGEKIEFGELISSAGIEVIVFSLPWRSLYLRGSIGWDLREWAQSGKMPAGRYRELFIGLGHFF</sequence>
<feature type="signal peptide" evidence="1">
    <location>
        <begin position="1"/>
        <end position="27"/>
    </location>
</feature>
<reference evidence="2 3" key="2">
    <citation type="journal article" date="2011" name="ISME J.">
        <title>RNA-seq reveals cooperative metabolic interactions between two termite-gut spirochete species in co-culture.</title>
        <authorList>
            <person name="Rosenthal A.Z."/>
            <person name="Matson E.G."/>
            <person name="Eldar A."/>
            <person name="Leadbetter J.R."/>
        </authorList>
    </citation>
    <scope>NUCLEOTIDE SEQUENCE [LARGE SCALE GENOMIC DNA]</scope>
    <source>
        <strain evidence="3">ATCC BAA-887 / DSM 12427 / ZAS-2</strain>
    </source>
</reference>
<gene>
    <name evidence="2" type="ordered locus">TREPR_2363</name>
</gene>
<proteinExistence type="predicted"/>
<evidence type="ECO:0000256" key="1">
    <source>
        <dbReference type="SAM" id="SignalP"/>
    </source>
</evidence>
<organism evidence="2 3">
    <name type="scientific">Treponema primitia (strain ATCC BAA-887 / DSM 12427 / ZAS-2)</name>
    <dbReference type="NCBI Taxonomy" id="545694"/>
    <lineage>
        <taxon>Bacteria</taxon>
        <taxon>Pseudomonadati</taxon>
        <taxon>Spirochaetota</taxon>
        <taxon>Spirochaetia</taxon>
        <taxon>Spirochaetales</taxon>
        <taxon>Treponemataceae</taxon>
        <taxon>Treponema</taxon>
    </lineage>
</organism>
<dbReference type="HOGENOM" id="CLU_543944_0_0_12"/>
<evidence type="ECO:0000313" key="3">
    <source>
        <dbReference type="Proteomes" id="UP000009223"/>
    </source>
</evidence>
<dbReference type="Proteomes" id="UP000009223">
    <property type="component" value="Chromosome"/>
</dbReference>
<keyword evidence="1" id="KW-0732">Signal</keyword>
<dbReference type="RefSeq" id="WP_015707841.1">
    <property type="nucleotide sequence ID" value="NC_015578.1"/>
</dbReference>
<dbReference type="AlphaFoldDB" id="F5YHL6"/>
<accession>F5YHL6</accession>